<protein>
    <submittedName>
        <fullName evidence="1">Four helix bundle protein</fullName>
    </submittedName>
</protein>
<gene>
    <name evidence="1" type="ORF">O0235_08100</name>
</gene>
<dbReference type="PANTHER" id="PTHR38471">
    <property type="entry name" value="FOUR HELIX BUNDLE PROTEIN"/>
    <property type="match status" value="1"/>
</dbReference>
<dbReference type="CDD" id="cd16377">
    <property type="entry name" value="23S_rRNA_IVP_like"/>
    <property type="match status" value="1"/>
</dbReference>
<dbReference type="Gene3D" id="1.20.1440.60">
    <property type="entry name" value="23S rRNA-intervening sequence"/>
    <property type="match status" value="1"/>
</dbReference>
<dbReference type="EMBL" id="CP115149">
    <property type="protein sequence ID" value="WBL34756.1"/>
    <property type="molecule type" value="Genomic_DNA"/>
</dbReference>
<dbReference type="SUPFAM" id="SSF158446">
    <property type="entry name" value="IVS-encoded protein-like"/>
    <property type="match status" value="1"/>
</dbReference>
<name>A0ABY7M1X8_9CHLR</name>
<dbReference type="InterPro" id="IPR036583">
    <property type="entry name" value="23S_rRNA_IVS_sf"/>
</dbReference>
<sequence length="121" mass="13718">MDLPYRELEVWRKAHRLAMDVLDLAETPRVRRVPFLRDQLSRAATSVPANIAEGRGRRTRNDYAGFAAKARGSVFELDYWLYLAAERQLIEDATYVALHGRAVEVSAMLASLIDRLRSAGD</sequence>
<dbReference type="PANTHER" id="PTHR38471:SF2">
    <property type="entry name" value="FOUR HELIX BUNDLE PROTEIN"/>
    <property type="match status" value="1"/>
</dbReference>
<reference evidence="1 2" key="1">
    <citation type="journal article" date="2023" name="ISME J.">
        <title>Thermophilic Dehalococcoidia with unusual traits shed light on an unexpected past.</title>
        <authorList>
            <person name="Palmer M."/>
            <person name="Covington J.K."/>
            <person name="Zhou E.M."/>
            <person name="Thomas S.C."/>
            <person name="Habib N."/>
            <person name="Seymour C.O."/>
            <person name="Lai D."/>
            <person name="Johnston J."/>
            <person name="Hashimi A."/>
            <person name="Jiao J.Y."/>
            <person name="Muok A.R."/>
            <person name="Liu L."/>
            <person name="Xian W.D."/>
            <person name="Zhi X.Y."/>
            <person name="Li M.M."/>
            <person name="Silva L.P."/>
            <person name="Bowen B.P."/>
            <person name="Louie K."/>
            <person name="Briegel A."/>
            <person name="Pett-Ridge J."/>
            <person name="Weber P.K."/>
            <person name="Tocheva E.I."/>
            <person name="Woyke T."/>
            <person name="Northen T.R."/>
            <person name="Mayali X."/>
            <person name="Li W.J."/>
            <person name="Hedlund B.P."/>
        </authorList>
    </citation>
    <scope>NUCLEOTIDE SEQUENCE [LARGE SCALE GENOMIC DNA]</scope>
    <source>
        <strain evidence="1 2">YIM 72310</strain>
    </source>
</reference>
<dbReference type="NCBIfam" id="TIGR02436">
    <property type="entry name" value="four helix bundle protein"/>
    <property type="match status" value="1"/>
</dbReference>
<dbReference type="InterPro" id="IPR012657">
    <property type="entry name" value="23S_rRNA-intervening_sequence"/>
</dbReference>
<dbReference type="RefSeq" id="WP_270055284.1">
    <property type="nucleotide sequence ID" value="NZ_CP115149.1"/>
</dbReference>
<accession>A0ABY7M1X8</accession>
<organism evidence="1 2">
    <name type="scientific">Tepidiforma flava</name>
    <dbReference type="NCBI Taxonomy" id="3004094"/>
    <lineage>
        <taxon>Bacteria</taxon>
        <taxon>Bacillati</taxon>
        <taxon>Chloroflexota</taxon>
        <taxon>Tepidiformia</taxon>
        <taxon>Tepidiformales</taxon>
        <taxon>Tepidiformaceae</taxon>
        <taxon>Tepidiforma</taxon>
    </lineage>
</organism>
<keyword evidence="2" id="KW-1185">Reference proteome</keyword>
<evidence type="ECO:0000313" key="2">
    <source>
        <dbReference type="Proteomes" id="UP001212803"/>
    </source>
</evidence>
<dbReference type="Proteomes" id="UP001212803">
    <property type="component" value="Chromosome"/>
</dbReference>
<proteinExistence type="predicted"/>
<evidence type="ECO:0000313" key="1">
    <source>
        <dbReference type="EMBL" id="WBL34756.1"/>
    </source>
</evidence>
<dbReference type="Pfam" id="PF05635">
    <property type="entry name" value="23S_rRNA_IVP"/>
    <property type="match status" value="1"/>
</dbReference>